<protein>
    <submittedName>
        <fullName evidence="1">Uncharacterized protein</fullName>
    </submittedName>
</protein>
<reference evidence="1 2" key="1">
    <citation type="submission" date="2011-09" db="EMBL/GenBank/DDBJ databases">
        <title>The draft genome of Treponema saccharophilum DSM 2985.</title>
        <authorList>
            <consortium name="US DOE Joint Genome Institute (JGI-PGF)"/>
            <person name="Lucas S."/>
            <person name="Copeland A."/>
            <person name="Lapidus A."/>
            <person name="Glavina del Rio T."/>
            <person name="Dalin E."/>
            <person name="Tice H."/>
            <person name="Bruce D."/>
            <person name="Goodwin L."/>
            <person name="Pitluck S."/>
            <person name="Peters L."/>
            <person name="Kyrpides N."/>
            <person name="Mavromatis K."/>
            <person name="Ivanova N."/>
            <person name="Markowitz V."/>
            <person name="Cheng J.-F."/>
            <person name="Hugenholtz P."/>
            <person name="Woyke T."/>
            <person name="Wu D."/>
            <person name="Gronow S."/>
            <person name="Wellnitz S."/>
            <person name="Brambilla E."/>
            <person name="Klenk H.-P."/>
            <person name="Eisen J.A."/>
        </authorList>
    </citation>
    <scope>NUCLEOTIDE SEQUENCE [LARGE SCALE GENOMIC DNA]</scope>
    <source>
        <strain evidence="1 2">DSM 2985</strain>
    </source>
</reference>
<comment type="caution">
    <text evidence="1">The sequence shown here is derived from an EMBL/GenBank/DDBJ whole genome shotgun (WGS) entry which is preliminary data.</text>
</comment>
<organism evidence="1 2">
    <name type="scientific">Treponema saccharophilum DSM 2985</name>
    <dbReference type="NCBI Taxonomy" id="907348"/>
    <lineage>
        <taxon>Bacteria</taxon>
        <taxon>Pseudomonadati</taxon>
        <taxon>Spirochaetota</taxon>
        <taxon>Spirochaetia</taxon>
        <taxon>Spirochaetales</taxon>
        <taxon>Treponemataceae</taxon>
        <taxon>Treponema</taxon>
    </lineage>
</organism>
<gene>
    <name evidence="1" type="ORF">TresaDRAFT_2119</name>
</gene>
<sequence>MAMTKEGKCRAQTKSLSKIDPKMMERIQSLRLMDDDFMTIVFSGDNKLTEFLLRILLDRTDLTVKSCLTQK</sequence>
<evidence type="ECO:0000313" key="2">
    <source>
        <dbReference type="Proteomes" id="UP000003571"/>
    </source>
</evidence>
<dbReference type="PATRIC" id="fig|907348.3.peg.832"/>
<dbReference type="AlphaFoldDB" id="H7EJ20"/>
<proteinExistence type="predicted"/>
<evidence type="ECO:0000313" key="1">
    <source>
        <dbReference type="EMBL" id="EIC02477.1"/>
    </source>
</evidence>
<accession>H7EJ20</accession>
<dbReference type="EMBL" id="AGRW01000039">
    <property type="protein sequence ID" value="EIC02477.1"/>
    <property type="molecule type" value="Genomic_DNA"/>
</dbReference>
<name>H7EJ20_9SPIR</name>
<keyword evidence="2" id="KW-1185">Reference proteome</keyword>
<dbReference type="Proteomes" id="UP000003571">
    <property type="component" value="Unassembled WGS sequence"/>
</dbReference>